<sequence length="458" mass="51051">MSAEMTTLPKTEERVILEELAAGRWGEFHCRVCSKVAVLKCTLCPFPEKYYCMRCEKRQHNKRHRMQEGVVFKSRCCDVCLKHKLEFWCKTCKKCMCMTCIARSCNDYKPHILFTMNGARGLAITKMTWSNEIMNEIAQNVRSMIPVKVEKKEKLSTPVSQPPPIQPQPKQEPTSAPKPTLVVAPSSQVISTPTPSPPAQTTAPVPAPTPIVTPAPAPGTVKTEPTSVVAPVIKAEVSAPVAPVVPIDSTPMDFSTSLEVNQLSDPLKVSMLEKYNAANAQVMSLESEIKKLADQVRSEVNKQSMSVALSYNTKRNQMQQALETVMEARDEALARLLAFNIELSQKYNDMHDPTKPGHKPVVNTPILVQRVVPAKHIKCAQIQAKIQALQVRHTAATEQLNQAVENGDIDKMEALGEELGAIEKELVNQDTERCNEFVLLTVFSSRLRQLIAQFREQK</sequence>
<dbReference type="AlphaFoldDB" id="A0A1W0A874"/>
<gene>
    <name evidence="3" type="ORF">THRCLA_01467</name>
</gene>
<evidence type="ECO:0000313" key="4">
    <source>
        <dbReference type="Proteomes" id="UP000243217"/>
    </source>
</evidence>
<keyword evidence="1" id="KW-0175">Coiled coil</keyword>
<comment type="caution">
    <text evidence="3">The sequence shown here is derived from an EMBL/GenBank/DDBJ whole genome shotgun (WGS) entry which is preliminary data.</text>
</comment>
<evidence type="ECO:0000256" key="2">
    <source>
        <dbReference type="SAM" id="MobiDB-lite"/>
    </source>
</evidence>
<accession>A0A1W0A874</accession>
<evidence type="ECO:0000313" key="3">
    <source>
        <dbReference type="EMBL" id="OQS06493.1"/>
    </source>
</evidence>
<name>A0A1W0A874_9STRA</name>
<proteinExistence type="predicted"/>
<dbReference type="Proteomes" id="UP000243217">
    <property type="component" value="Unassembled WGS sequence"/>
</dbReference>
<feature type="coiled-coil region" evidence="1">
    <location>
        <begin position="268"/>
        <end position="335"/>
    </location>
</feature>
<reference evidence="3 4" key="1">
    <citation type="journal article" date="2014" name="Genome Biol. Evol.">
        <title>The secreted proteins of Achlya hypogyna and Thraustotheca clavata identify the ancestral oomycete secretome and reveal gene acquisitions by horizontal gene transfer.</title>
        <authorList>
            <person name="Misner I."/>
            <person name="Blouin N."/>
            <person name="Leonard G."/>
            <person name="Richards T.A."/>
            <person name="Lane C.E."/>
        </authorList>
    </citation>
    <scope>NUCLEOTIDE SEQUENCE [LARGE SCALE GENOMIC DNA]</scope>
    <source>
        <strain evidence="3 4">ATCC 34112</strain>
    </source>
</reference>
<feature type="region of interest" description="Disordered" evidence="2">
    <location>
        <begin position="152"/>
        <end position="208"/>
    </location>
</feature>
<organism evidence="3 4">
    <name type="scientific">Thraustotheca clavata</name>
    <dbReference type="NCBI Taxonomy" id="74557"/>
    <lineage>
        <taxon>Eukaryota</taxon>
        <taxon>Sar</taxon>
        <taxon>Stramenopiles</taxon>
        <taxon>Oomycota</taxon>
        <taxon>Saprolegniomycetes</taxon>
        <taxon>Saprolegniales</taxon>
        <taxon>Achlyaceae</taxon>
        <taxon>Thraustotheca</taxon>
    </lineage>
</organism>
<evidence type="ECO:0008006" key="5">
    <source>
        <dbReference type="Google" id="ProtNLM"/>
    </source>
</evidence>
<dbReference type="OrthoDB" id="5407799at2759"/>
<feature type="coiled-coil region" evidence="1">
    <location>
        <begin position="379"/>
        <end position="432"/>
    </location>
</feature>
<keyword evidence="4" id="KW-1185">Reference proteome</keyword>
<dbReference type="EMBL" id="JNBS01000339">
    <property type="protein sequence ID" value="OQS06493.1"/>
    <property type="molecule type" value="Genomic_DNA"/>
</dbReference>
<protein>
    <recommendedName>
        <fullName evidence="5">B box-type domain-containing protein</fullName>
    </recommendedName>
</protein>
<evidence type="ECO:0000256" key="1">
    <source>
        <dbReference type="SAM" id="Coils"/>
    </source>
</evidence>